<dbReference type="PROSITE" id="PS50935">
    <property type="entry name" value="SSB"/>
    <property type="match status" value="1"/>
</dbReference>
<dbReference type="InterPro" id="IPR000424">
    <property type="entry name" value="Primosome_PriB/ssb"/>
</dbReference>
<sequence length="138" mass="15446">MITSAHIELFGYVGKDPATPSSNNPNFVTFSLSVTNKRKDKNTNEEIKTTTWYECQTGIEAVANYIKQYIKKGTPLYLEGIPRCDAYLDKEGKAAASFKVSINGFPRILSFAENKEDTKPTTKAAVFHNDLNDDEIPF</sequence>
<dbReference type="InterPro" id="IPR012340">
    <property type="entry name" value="NA-bd_OB-fold"/>
</dbReference>
<protein>
    <submittedName>
        <fullName evidence="3">Ssb Single-stranded DNA-binding protein</fullName>
    </submittedName>
</protein>
<proteinExistence type="predicted"/>
<dbReference type="Pfam" id="PF00436">
    <property type="entry name" value="SSB"/>
    <property type="match status" value="1"/>
</dbReference>
<evidence type="ECO:0000256" key="2">
    <source>
        <dbReference type="PROSITE-ProRule" id="PRU00252"/>
    </source>
</evidence>
<dbReference type="EMBL" id="LR797816">
    <property type="protein sequence ID" value="CAB4241096.1"/>
    <property type="molecule type" value="Genomic_DNA"/>
</dbReference>
<name>A0A6J5KSU9_9CAUD</name>
<accession>A0A6J5KSU9</accession>
<evidence type="ECO:0000313" key="4">
    <source>
        <dbReference type="EMBL" id="CAB4241096.1"/>
    </source>
</evidence>
<evidence type="ECO:0000256" key="1">
    <source>
        <dbReference type="ARBA" id="ARBA00023125"/>
    </source>
</evidence>
<dbReference type="CDD" id="cd04496">
    <property type="entry name" value="SSB_OBF"/>
    <property type="match status" value="1"/>
</dbReference>
<dbReference type="GO" id="GO:0003697">
    <property type="term" value="F:single-stranded DNA binding"/>
    <property type="evidence" value="ECO:0007669"/>
    <property type="project" value="InterPro"/>
</dbReference>
<dbReference type="Gene3D" id="2.40.50.140">
    <property type="entry name" value="Nucleic acid-binding proteins"/>
    <property type="match status" value="1"/>
</dbReference>
<organism evidence="3">
    <name type="scientific">uncultured Caudovirales phage</name>
    <dbReference type="NCBI Taxonomy" id="2100421"/>
    <lineage>
        <taxon>Viruses</taxon>
        <taxon>Duplodnaviria</taxon>
        <taxon>Heunggongvirae</taxon>
        <taxon>Uroviricota</taxon>
        <taxon>Caudoviricetes</taxon>
        <taxon>Peduoviridae</taxon>
        <taxon>Maltschvirus</taxon>
        <taxon>Maltschvirus maltsch</taxon>
    </lineage>
</organism>
<dbReference type="SUPFAM" id="SSF50249">
    <property type="entry name" value="Nucleic acid-binding proteins"/>
    <property type="match status" value="1"/>
</dbReference>
<dbReference type="EMBL" id="LR796177">
    <property type="protein sequence ID" value="CAB4124123.1"/>
    <property type="molecule type" value="Genomic_DNA"/>
</dbReference>
<keyword evidence="1 2" id="KW-0238">DNA-binding</keyword>
<reference evidence="3" key="1">
    <citation type="submission" date="2020-04" db="EMBL/GenBank/DDBJ databases">
        <authorList>
            <person name="Chiriac C."/>
            <person name="Salcher M."/>
            <person name="Ghai R."/>
            <person name="Kavagutti S V."/>
        </authorList>
    </citation>
    <scope>NUCLEOTIDE SEQUENCE</scope>
</reference>
<gene>
    <name evidence="4" type="ORF">UFOVP34_76</name>
    <name evidence="3" type="ORF">UFOVP51_30</name>
</gene>
<evidence type="ECO:0000313" key="3">
    <source>
        <dbReference type="EMBL" id="CAB4124123.1"/>
    </source>
</evidence>